<sequence>MASGCIVGECPICEDWMFEDEWIFDKYDNIVHERCLHSKGKNNKMIIHLRKEIERLEKRIKELEEQNKSGQMSLF</sequence>
<evidence type="ECO:0000313" key="3">
    <source>
        <dbReference type="Proteomes" id="UP000242164"/>
    </source>
</evidence>
<dbReference type="EMBL" id="FMIK01000039">
    <property type="protein sequence ID" value="SCL98017.1"/>
    <property type="molecule type" value="Genomic_DNA"/>
</dbReference>
<accession>A0AAX2CJ87</accession>
<dbReference type="AlphaFoldDB" id="A0AAX2CJ87"/>
<reference evidence="2 3" key="1">
    <citation type="submission" date="2016-08" db="EMBL/GenBank/DDBJ databases">
        <authorList>
            <person name="Loux V."/>
            <person name="Rue O."/>
        </authorList>
    </citation>
    <scope>NUCLEOTIDE SEQUENCE [LARGE SCALE GENOMIC DNA]</scope>
    <source>
        <strain evidence="2 3">AFSSA_08CEB44bac</strain>
    </source>
</reference>
<proteinExistence type="predicted"/>
<organism evidence="2 3">
    <name type="scientific">Bacillus cytotoxicus</name>
    <dbReference type="NCBI Taxonomy" id="580165"/>
    <lineage>
        <taxon>Bacteria</taxon>
        <taxon>Bacillati</taxon>
        <taxon>Bacillota</taxon>
        <taxon>Bacilli</taxon>
        <taxon>Bacillales</taxon>
        <taxon>Bacillaceae</taxon>
        <taxon>Bacillus</taxon>
        <taxon>Bacillus cereus group</taxon>
    </lineage>
</organism>
<dbReference type="Proteomes" id="UP000242164">
    <property type="component" value="Unassembled WGS sequence"/>
</dbReference>
<feature type="coiled-coil region" evidence="1">
    <location>
        <begin position="46"/>
        <end position="73"/>
    </location>
</feature>
<evidence type="ECO:0000256" key="1">
    <source>
        <dbReference type="SAM" id="Coils"/>
    </source>
</evidence>
<keyword evidence="1" id="KW-0175">Coiled coil</keyword>
<name>A0AAX2CJ87_9BACI</name>
<gene>
    <name evidence="2" type="ORF">BCB44BAC_02946</name>
</gene>
<comment type="caution">
    <text evidence="2">The sequence shown here is derived from an EMBL/GenBank/DDBJ whole genome shotgun (WGS) entry which is preliminary data.</text>
</comment>
<evidence type="ECO:0000313" key="2">
    <source>
        <dbReference type="EMBL" id="SCL98017.1"/>
    </source>
</evidence>
<protein>
    <submittedName>
        <fullName evidence="2">Genomic scaffold, Bacillus_thuringiensis_DB27_chromosome_scaffold07</fullName>
    </submittedName>
</protein>